<keyword evidence="1" id="KW-0472">Membrane</keyword>
<keyword evidence="1" id="KW-1133">Transmembrane helix</keyword>
<dbReference type="AlphaFoldDB" id="Q3BN76"/>
<name>Q3BN76_XANE5</name>
<accession>Q3BN76</accession>
<proteinExistence type="predicted"/>
<dbReference type="KEGG" id="xcv:XCV4056"/>
<organism evidence="3">
    <name type="scientific">Xanthomonas euvesicatoria pv. vesicatoria (strain 85-10)</name>
    <name type="common">Xanthomonas campestris pv. vesicatoria</name>
    <dbReference type="NCBI Taxonomy" id="316273"/>
    <lineage>
        <taxon>Bacteria</taxon>
        <taxon>Pseudomonadati</taxon>
        <taxon>Pseudomonadota</taxon>
        <taxon>Gammaproteobacteria</taxon>
        <taxon>Lysobacterales</taxon>
        <taxon>Lysobacteraceae</taxon>
        <taxon>Xanthomonas</taxon>
    </lineage>
</organism>
<evidence type="ECO:0000313" key="2">
    <source>
        <dbReference type="EMBL" id="CAJ25787.1"/>
    </source>
</evidence>
<evidence type="ECO:0000256" key="1">
    <source>
        <dbReference type="SAM" id="Phobius"/>
    </source>
</evidence>
<protein>
    <submittedName>
        <fullName evidence="2">Putative membrane protein</fullName>
    </submittedName>
</protein>
<dbReference type="HOGENOM" id="CLU_2848765_0_0_6"/>
<gene>
    <name evidence="2" type="ordered locus">XCV4056</name>
</gene>
<feature type="transmembrane region" description="Helical" evidence="1">
    <location>
        <begin position="20"/>
        <end position="38"/>
    </location>
</feature>
<keyword evidence="1" id="KW-0812">Transmembrane</keyword>
<evidence type="ECO:0000313" key="3">
    <source>
        <dbReference type="Proteomes" id="UP000007069"/>
    </source>
</evidence>
<sequence>MRKIFSGLEFIPAGARGNAVAYTELFFMFLVTGIGSWWSGGASRRPGSIPEYPPLDSSIGRAADL</sequence>
<dbReference type="EMBL" id="AM039952">
    <property type="protein sequence ID" value="CAJ25787.1"/>
    <property type="molecule type" value="Genomic_DNA"/>
</dbReference>
<dbReference type="Proteomes" id="UP000007069">
    <property type="component" value="Chromosome"/>
</dbReference>
<reference evidence="2 3" key="1">
    <citation type="journal article" date="2005" name="J. Bacteriol.">
        <title>Insights into genome plasticity and pathogenicity of the plant pathogenic Bacterium Xanthomonas campestris pv. vesicatoria revealed by the complete genome sequence.</title>
        <authorList>
            <person name="Thieme F."/>
            <person name="Koebnik R."/>
            <person name="Bekel T."/>
            <person name="Berger C."/>
            <person name="Boch J."/>
            <person name="Buettner D."/>
            <person name="Caldana C."/>
            <person name="Gaigalat L."/>
            <person name="Goesmann A."/>
            <person name="Kay S."/>
            <person name="Kirchner O."/>
            <person name="Lanz C."/>
            <person name="Linke B."/>
            <person name="McHardy A.C."/>
            <person name="Meyer F."/>
            <person name="Mittenhuber G."/>
            <person name="Nies D.H."/>
            <person name="Niesbach-Kloesgen U."/>
            <person name="Patschkowski T."/>
            <person name="Rueckert C."/>
            <person name="Rupp O."/>
            <person name="Schneicker S."/>
            <person name="Schuster S.C."/>
            <person name="Vorhoelter F.J."/>
            <person name="Weber E."/>
            <person name="Puehler A."/>
            <person name="Bonas U."/>
            <person name="Bartels D."/>
            <person name="Kaiser O."/>
        </authorList>
    </citation>
    <scope>NUCLEOTIDE SEQUENCE [LARGE SCALE GENOMIC DNA]</scope>
    <source>
        <strain evidence="2 3">85-10</strain>
    </source>
</reference>